<protein>
    <submittedName>
        <fullName evidence="2">Uncharacterized protein</fullName>
    </submittedName>
</protein>
<feature type="region of interest" description="Disordered" evidence="1">
    <location>
        <begin position="83"/>
        <end position="108"/>
    </location>
</feature>
<name>A0AAV9S5E9_9TELE</name>
<dbReference type="EMBL" id="JAHHUM010000905">
    <property type="protein sequence ID" value="KAK5616112.1"/>
    <property type="molecule type" value="Genomic_DNA"/>
</dbReference>
<accession>A0AAV9S5E9</accession>
<sequence length="155" mass="17159">MWLYMSQDQQLCVAIEEVVNTFSPALSLDLLLYNVLGSDVPGSFSNTVLFDEPSVVRSHQDHAEKHDSLVRTSGIYTLPFPALGRDQKPHSQSVRKGRGDQPTTSLGAGMRNLVAGMSGTSSVEWPMASAHHRLRSKRSRNAKPTIPHWPCSWTC</sequence>
<evidence type="ECO:0000313" key="3">
    <source>
        <dbReference type="Proteomes" id="UP001311232"/>
    </source>
</evidence>
<evidence type="ECO:0000256" key="1">
    <source>
        <dbReference type="SAM" id="MobiDB-lite"/>
    </source>
</evidence>
<gene>
    <name evidence="2" type="ORF">CRENBAI_017366</name>
</gene>
<reference evidence="2 3" key="1">
    <citation type="submission" date="2021-06" db="EMBL/GenBank/DDBJ databases">
        <authorList>
            <person name="Palmer J.M."/>
        </authorList>
    </citation>
    <scope>NUCLEOTIDE SEQUENCE [LARGE SCALE GENOMIC DNA]</scope>
    <source>
        <strain evidence="2 3">MEX-2019</strain>
        <tissue evidence="2">Muscle</tissue>
    </source>
</reference>
<proteinExistence type="predicted"/>
<evidence type="ECO:0000313" key="2">
    <source>
        <dbReference type="EMBL" id="KAK5616112.1"/>
    </source>
</evidence>
<keyword evidence="3" id="KW-1185">Reference proteome</keyword>
<dbReference type="AlphaFoldDB" id="A0AAV9S5E9"/>
<organism evidence="2 3">
    <name type="scientific">Crenichthys baileyi</name>
    <name type="common">White River springfish</name>
    <dbReference type="NCBI Taxonomy" id="28760"/>
    <lineage>
        <taxon>Eukaryota</taxon>
        <taxon>Metazoa</taxon>
        <taxon>Chordata</taxon>
        <taxon>Craniata</taxon>
        <taxon>Vertebrata</taxon>
        <taxon>Euteleostomi</taxon>
        <taxon>Actinopterygii</taxon>
        <taxon>Neopterygii</taxon>
        <taxon>Teleostei</taxon>
        <taxon>Neoteleostei</taxon>
        <taxon>Acanthomorphata</taxon>
        <taxon>Ovalentaria</taxon>
        <taxon>Atherinomorphae</taxon>
        <taxon>Cyprinodontiformes</taxon>
        <taxon>Goodeidae</taxon>
        <taxon>Crenichthys</taxon>
    </lineage>
</organism>
<dbReference type="Proteomes" id="UP001311232">
    <property type="component" value="Unassembled WGS sequence"/>
</dbReference>
<comment type="caution">
    <text evidence="2">The sequence shown here is derived from an EMBL/GenBank/DDBJ whole genome shotgun (WGS) entry which is preliminary data.</text>
</comment>